<keyword evidence="3 5" id="KW-0853">WD repeat</keyword>
<dbReference type="Proteomes" id="UP000195871">
    <property type="component" value="Unassembled WGS sequence"/>
</dbReference>
<dbReference type="GO" id="GO:0034517">
    <property type="term" value="P:ribophagy"/>
    <property type="evidence" value="ECO:0007669"/>
    <property type="project" value="EnsemblFungi"/>
</dbReference>
<dbReference type="GO" id="GO:0032473">
    <property type="term" value="C:cytoplasmic side of mitochondrial outer membrane"/>
    <property type="evidence" value="ECO:0007669"/>
    <property type="project" value="EnsemblFungi"/>
</dbReference>
<dbReference type="InterPro" id="IPR015943">
    <property type="entry name" value="WD40/YVTN_repeat-like_dom_sf"/>
</dbReference>
<accession>A0A099NYZ0</accession>
<dbReference type="PROSITE" id="PS51394">
    <property type="entry name" value="PFU"/>
    <property type="match status" value="1"/>
</dbReference>
<dbReference type="Gene3D" id="2.130.10.10">
    <property type="entry name" value="YVTN repeat-like/Quinoprotein amine dehydrogenase"/>
    <property type="match status" value="1"/>
</dbReference>
<feature type="domain" description="PFU" evidence="6">
    <location>
        <begin position="357"/>
        <end position="452"/>
    </location>
</feature>
<dbReference type="Gene3D" id="3.10.20.870">
    <property type="entry name" value="PFU (PLAA family ubiquitin binding), C-terminal domain"/>
    <property type="match status" value="1"/>
</dbReference>
<evidence type="ECO:0008006" key="12">
    <source>
        <dbReference type="Google" id="ProtNLM"/>
    </source>
</evidence>
<evidence type="ECO:0000259" key="7">
    <source>
        <dbReference type="PROSITE" id="PS51396"/>
    </source>
</evidence>
<organism evidence="8 10">
    <name type="scientific">Pichia kudriavzevii</name>
    <name type="common">Yeast</name>
    <name type="synonym">Issatchenkia orientalis</name>
    <dbReference type="NCBI Taxonomy" id="4909"/>
    <lineage>
        <taxon>Eukaryota</taxon>
        <taxon>Fungi</taxon>
        <taxon>Dikarya</taxon>
        <taxon>Ascomycota</taxon>
        <taxon>Saccharomycotina</taxon>
        <taxon>Pichiomycetes</taxon>
        <taxon>Pichiales</taxon>
        <taxon>Pichiaceae</taxon>
        <taxon>Pichia</taxon>
    </lineage>
</organism>
<comment type="caution">
    <text evidence="8">The sequence shown here is derived from an EMBL/GenBank/DDBJ whole genome shotgun (WGS) entry which is preliminary data.</text>
</comment>
<dbReference type="CDD" id="cd00200">
    <property type="entry name" value="WD40"/>
    <property type="match status" value="1"/>
</dbReference>
<dbReference type="InterPro" id="IPR001680">
    <property type="entry name" value="WD40_rpt"/>
</dbReference>
<evidence type="ECO:0000256" key="3">
    <source>
        <dbReference type="ARBA" id="ARBA00022574"/>
    </source>
</evidence>
<evidence type="ECO:0000256" key="2">
    <source>
        <dbReference type="ARBA" id="ARBA00022490"/>
    </source>
</evidence>
<dbReference type="GO" id="GO:0044877">
    <property type="term" value="F:protein-containing complex binding"/>
    <property type="evidence" value="ECO:0007669"/>
    <property type="project" value="EnsemblFungi"/>
</dbReference>
<dbReference type="Pfam" id="PF09070">
    <property type="entry name" value="PFU"/>
    <property type="match status" value="1"/>
</dbReference>
<proteinExistence type="predicted"/>
<reference evidence="10" key="1">
    <citation type="journal article" date="2014" name="Microb. Cell Fact.">
        <title>Exploiting Issatchenkia orientalis SD108 for succinic acid production.</title>
        <authorList>
            <person name="Xiao H."/>
            <person name="Shao Z."/>
            <person name="Jiang Y."/>
            <person name="Dole S."/>
            <person name="Zhao H."/>
        </authorList>
    </citation>
    <scope>NUCLEOTIDE SEQUENCE [LARGE SCALE GENOMIC DNA]</scope>
    <source>
        <strain evidence="10">SD108</strain>
    </source>
</reference>
<dbReference type="GO" id="GO:0070314">
    <property type="term" value="P:G1 to G0 transition"/>
    <property type="evidence" value="ECO:0007669"/>
    <property type="project" value="EnsemblFungi"/>
</dbReference>
<reference evidence="8" key="2">
    <citation type="submission" date="2014-08" db="EMBL/GenBank/DDBJ databases">
        <title>Exploiting Issatchenkia orientalis SD108 for Succinic Acid Production.</title>
        <authorList>
            <person name="Xiao H."/>
            <person name="Shao Z."/>
            <person name="Jiang Y."/>
            <person name="Dole S."/>
            <person name="Zhao H."/>
        </authorList>
    </citation>
    <scope>NUCLEOTIDE SEQUENCE [LARGE SCALE GENOMIC DNA]</scope>
    <source>
        <strain evidence="8">SD108</strain>
    </source>
</reference>
<evidence type="ECO:0000259" key="6">
    <source>
        <dbReference type="PROSITE" id="PS51394"/>
    </source>
</evidence>
<name>A0A099NYZ0_PICKU</name>
<keyword evidence="4" id="KW-0677">Repeat</keyword>
<protein>
    <recommendedName>
        <fullName evidence="12">Protein DOA1</fullName>
    </recommendedName>
</protein>
<dbReference type="SUPFAM" id="SSF50978">
    <property type="entry name" value="WD40 repeat-like"/>
    <property type="match status" value="1"/>
</dbReference>
<dbReference type="eggNOG" id="KOG0301">
    <property type="taxonomic scope" value="Eukaryota"/>
</dbReference>
<feature type="repeat" description="WD" evidence="5">
    <location>
        <begin position="8"/>
        <end position="39"/>
    </location>
</feature>
<dbReference type="GO" id="GO:0072671">
    <property type="term" value="P:mitochondria-associated ubiquitin-dependent protein catabolic process"/>
    <property type="evidence" value="ECO:0007669"/>
    <property type="project" value="EnsemblFungi"/>
</dbReference>
<keyword evidence="2" id="KW-0963">Cytoplasm</keyword>
<dbReference type="GO" id="GO:0036435">
    <property type="term" value="F:K48-linked polyubiquitin modification-dependent protein binding"/>
    <property type="evidence" value="ECO:0007669"/>
    <property type="project" value="EnsemblFungi"/>
</dbReference>
<dbReference type="Pfam" id="PF00400">
    <property type="entry name" value="WD40"/>
    <property type="match status" value="5"/>
</dbReference>
<evidence type="ECO:0000313" key="11">
    <source>
        <dbReference type="Proteomes" id="UP000195871"/>
    </source>
</evidence>
<dbReference type="InterPro" id="IPR038122">
    <property type="entry name" value="PFU_sf"/>
</dbReference>
<sequence length="701" mass="79448">MYKLSSTLYGHDDDVKALSNLGEDTIISGSRDSTVRIWNRLDKENTKDFSSSIINLKTEGFVNSLAIYNYQSELLIVSGGNDNMVHLTSPNSVFTDSEEYCFIGHTANICTLDTYENLVLSGSWDCTAKVWNKETGAVLYDLRGHENSVWGARFLNENEYLTCGADRTVRKWSKDKQVKCFIAHDDVVRDLLLLPSGDFVTCSNDTTIKIWDGVTFDLKATLVGHQSFIYSIGLTSTGDIVSCGEDRSIRIWRNYQCIQVIVLPCISVWKVMVLPNDDIVTASSDRLIRIFTNNARRYAKENEVLAFRKQLEESSISESVLANVNKQALPPLESLDTDLPTIEGETRMVKSGFDILIYQWSVGKWLKIGQVVNGASSNQKQLYNGKYYDYLFNIDVEDGQPPLKLPVNISDNPYEVADKFLATNDLPQSYQQQIVEFILQNTEGMNMDTKPTDLRYGSTPKSEGLIPQTQYLAFEKMDIPKLISAFNKLNGKQSEGNILSGFETLINCEDYTELHHLALEIIKRWDQDSKLLGFDILRCIITKIQPSEELFPIIRSGLEMENPKVQMMAVRILVNTFKCKGWGEQVMLDEDILSIIFTDGLFDNLANKIALLPTTIATLILNYSVLTNKYQLINFHKKLLIIISKLLKYPAILDNDESSYRLLAAIGTLDHMKSIENKAEYLLAFANKDEERFSILRNEIS</sequence>
<dbReference type="VEuPathDB" id="FungiDB:C5L36_0B03150"/>
<dbReference type="InterPro" id="IPR015155">
    <property type="entry name" value="PFU"/>
</dbReference>
<evidence type="ECO:0000313" key="10">
    <source>
        <dbReference type="Proteomes" id="UP000029867"/>
    </source>
</evidence>
<dbReference type="GO" id="GO:0006303">
    <property type="term" value="P:double-strand break repair via nonhomologous end joining"/>
    <property type="evidence" value="ECO:0007669"/>
    <property type="project" value="EnsemblFungi"/>
</dbReference>
<reference evidence="9 11" key="3">
    <citation type="submission" date="2017-05" db="EMBL/GenBank/DDBJ databases">
        <title>The Genome Sequence of Candida krusei Ckrusei653.</title>
        <authorList>
            <person name="Cuomo C."/>
            <person name="Forche A."/>
            <person name="Young S."/>
            <person name="Abouelleil A."/>
            <person name="Cao P."/>
            <person name="Chapman S."/>
            <person name="Cusick C."/>
            <person name="Shea T."/>
            <person name="Nusbaum C."/>
            <person name="Birren B."/>
        </authorList>
    </citation>
    <scope>NUCLEOTIDE SEQUENCE [LARGE SCALE GENOMIC DNA]</scope>
    <source>
        <strain evidence="9 11">Ckrusei653</strain>
    </source>
</reference>
<dbReference type="GO" id="GO:0043130">
    <property type="term" value="F:ubiquitin binding"/>
    <property type="evidence" value="ECO:0007669"/>
    <property type="project" value="EnsemblFungi"/>
</dbReference>
<feature type="repeat" description="WD" evidence="5">
    <location>
        <begin position="222"/>
        <end position="252"/>
    </location>
</feature>
<dbReference type="EMBL" id="NHMM01000005">
    <property type="protein sequence ID" value="OUT21302.1"/>
    <property type="molecule type" value="Genomic_DNA"/>
</dbReference>
<evidence type="ECO:0000313" key="9">
    <source>
        <dbReference type="EMBL" id="OUT21302.1"/>
    </source>
</evidence>
<dbReference type="PRINTS" id="PR00320">
    <property type="entry name" value="GPROTEINBRPT"/>
</dbReference>
<dbReference type="SMART" id="SM00320">
    <property type="entry name" value="WD40"/>
    <property type="match status" value="7"/>
</dbReference>
<dbReference type="AlphaFoldDB" id="A0A099NYZ0"/>
<dbReference type="PROSITE" id="PS50082">
    <property type="entry name" value="WD_REPEATS_2"/>
    <property type="match status" value="4"/>
</dbReference>
<feature type="domain" description="PUL" evidence="7">
    <location>
        <begin position="464"/>
        <end position="701"/>
    </location>
</feature>
<evidence type="ECO:0000256" key="4">
    <source>
        <dbReference type="ARBA" id="ARBA00022737"/>
    </source>
</evidence>
<feature type="repeat" description="WD" evidence="5">
    <location>
        <begin position="102"/>
        <end position="141"/>
    </location>
</feature>
<dbReference type="InterPro" id="IPR013535">
    <property type="entry name" value="PUL_dom"/>
</dbReference>
<dbReference type="Pfam" id="PF08324">
    <property type="entry name" value="PUL"/>
    <property type="match status" value="1"/>
</dbReference>
<dbReference type="GO" id="GO:0140036">
    <property type="term" value="F:ubiquitin-modified protein reader activity"/>
    <property type="evidence" value="ECO:0007669"/>
    <property type="project" value="EnsemblFungi"/>
</dbReference>
<evidence type="ECO:0000256" key="1">
    <source>
        <dbReference type="ARBA" id="ARBA00004496"/>
    </source>
</evidence>
<dbReference type="PROSITE" id="PS51396">
    <property type="entry name" value="PUL"/>
    <property type="match status" value="1"/>
</dbReference>
<gene>
    <name evidence="9" type="ORF">CAS74_003418</name>
    <name evidence="8" type="ORF">JL09_g2830</name>
</gene>
<dbReference type="GO" id="GO:0010992">
    <property type="term" value="P:ubiquitin recycling"/>
    <property type="evidence" value="ECO:0007669"/>
    <property type="project" value="EnsemblFungi"/>
</dbReference>
<dbReference type="GO" id="GO:0005634">
    <property type="term" value="C:nucleus"/>
    <property type="evidence" value="ECO:0007669"/>
    <property type="project" value="EnsemblFungi"/>
</dbReference>
<evidence type="ECO:0000313" key="8">
    <source>
        <dbReference type="EMBL" id="KGK38013.1"/>
    </source>
</evidence>
<evidence type="ECO:0000256" key="5">
    <source>
        <dbReference type="PROSITE-ProRule" id="PRU00221"/>
    </source>
</evidence>
<dbReference type="PANTHER" id="PTHR19849:SF0">
    <property type="entry name" value="PHOSPHOLIPASE A-2-ACTIVATING PROTEIN"/>
    <property type="match status" value="1"/>
</dbReference>
<dbReference type="EMBL" id="JQFK01000025">
    <property type="protein sequence ID" value="KGK38013.1"/>
    <property type="molecule type" value="Genomic_DNA"/>
</dbReference>
<dbReference type="InterPro" id="IPR036322">
    <property type="entry name" value="WD40_repeat_dom_sf"/>
</dbReference>
<dbReference type="InterPro" id="IPR020472">
    <property type="entry name" value="WD40_PAC1"/>
</dbReference>
<dbReference type="PROSITE" id="PS50294">
    <property type="entry name" value="WD_REPEATS_REGION"/>
    <property type="match status" value="1"/>
</dbReference>
<dbReference type="Gene3D" id="1.25.10.10">
    <property type="entry name" value="Leucine-rich Repeat Variant"/>
    <property type="match status" value="1"/>
</dbReference>
<dbReference type="HOGENOM" id="CLU_011791_2_0_1"/>
<feature type="repeat" description="WD" evidence="5">
    <location>
        <begin position="181"/>
        <end position="212"/>
    </location>
</feature>
<dbReference type="PANTHER" id="PTHR19849">
    <property type="entry name" value="PHOSPHOLIPASE A-2-ACTIVATING PROTEIN"/>
    <property type="match status" value="1"/>
</dbReference>
<dbReference type="InterPro" id="IPR011989">
    <property type="entry name" value="ARM-like"/>
</dbReference>
<dbReference type="Proteomes" id="UP000029867">
    <property type="component" value="Unassembled WGS sequence"/>
</dbReference>
<comment type="subcellular location">
    <subcellularLocation>
        <location evidence="1">Cytoplasm</location>
    </subcellularLocation>
</comment>